<dbReference type="Proteomes" id="UP000295083">
    <property type="component" value="Unassembled WGS sequence"/>
</dbReference>
<keyword evidence="2" id="KW-0472">Membrane</keyword>
<evidence type="ECO:0000313" key="4">
    <source>
        <dbReference type="Proteomes" id="UP000295083"/>
    </source>
</evidence>
<evidence type="ECO:0000256" key="2">
    <source>
        <dbReference type="SAM" id="Phobius"/>
    </source>
</evidence>
<protein>
    <recommendedName>
        <fullName evidence="5">Apple domain-containing protein</fullName>
    </recommendedName>
</protein>
<feature type="transmembrane region" description="Helical" evidence="2">
    <location>
        <begin position="81"/>
        <end position="107"/>
    </location>
</feature>
<organism evidence="3 4">
    <name type="scientific">Colletotrichum spinosum</name>
    <dbReference type="NCBI Taxonomy" id="1347390"/>
    <lineage>
        <taxon>Eukaryota</taxon>
        <taxon>Fungi</taxon>
        <taxon>Dikarya</taxon>
        <taxon>Ascomycota</taxon>
        <taxon>Pezizomycotina</taxon>
        <taxon>Sordariomycetes</taxon>
        <taxon>Hypocreomycetidae</taxon>
        <taxon>Glomerellales</taxon>
        <taxon>Glomerellaceae</taxon>
        <taxon>Colletotrichum</taxon>
        <taxon>Colletotrichum orbiculare species complex</taxon>
    </lineage>
</organism>
<name>A0A4R8PM41_9PEZI</name>
<keyword evidence="2" id="KW-1133">Transmembrane helix</keyword>
<reference evidence="3 4" key="1">
    <citation type="submission" date="2018-11" db="EMBL/GenBank/DDBJ databases">
        <title>Genome sequence and assembly of Colletotrichum spinosum.</title>
        <authorList>
            <person name="Gan P."/>
            <person name="Shirasu K."/>
        </authorList>
    </citation>
    <scope>NUCLEOTIDE SEQUENCE [LARGE SCALE GENOMIC DNA]</scope>
    <source>
        <strain evidence="3 4">CBS 515.97</strain>
    </source>
</reference>
<dbReference type="AlphaFoldDB" id="A0A4R8PM41"/>
<comment type="caution">
    <text evidence="3">The sequence shown here is derived from an EMBL/GenBank/DDBJ whole genome shotgun (WGS) entry which is preliminary data.</text>
</comment>
<evidence type="ECO:0008006" key="5">
    <source>
        <dbReference type="Google" id="ProtNLM"/>
    </source>
</evidence>
<keyword evidence="2" id="KW-0812">Transmembrane</keyword>
<proteinExistence type="predicted"/>
<feature type="region of interest" description="Disordered" evidence="1">
    <location>
        <begin position="105"/>
        <end position="149"/>
    </location>
</feature>
<accession>A0A4R8PM41</accession>
<evidence type="ECO:0000313" key="3">
    <source>
        <dbReference type="EMBL" id="TDZ13445.1"/>
    </source>
</evidence>
<evidence type="ECO:0000256" key="1">
    <source>
        <dbReference type="SAM" id="MobiDB-lite"/>
    </source>
</evidence>
<sequence>MADQIDYYRRQRNGQRVPFDDQPGLEAAHSEAPILDAPLPEVIQIPGTEPKSGQHSGHSAVPQPPPPQSEKRRILGLTVPVFWGIVVSLVVILAAGIAGGVAGGLAAQKSNTSPDSPSSTSTVPSPTSTVPSPSGTLPAPTDGGCPQINQTIFTPTDAEGKTFTSSGTSQQSFRQLCEVNYPSGAAWGNPDVYDILQTYVSTFEDCMTLCAAYNRAYAANLARAAVVGSEGFCRSVAMIKLPGQYCYLKNGTGKFDTQGHPEDFVSAVLLTVVAGL</sequence>
<keyword evidence="4" id="KW-1185">Reference proteome</keyword>
<dbReference type="EMBL" id="QAPG01010712">
    <property type="protein sequence ID" value="TDZ13445.1"/>
    <property type="molecule type" value="Genomic_DNA"/>
</dbReference>
<gene>
    <name evidence="3" type="ORF">C8035_v004340</name>
</gene>
<feature type="region of interest" description="Disordered" evidence="1">
    <location>
        <begin position="10"/>
        <end position="71"/>
    </location>
</feature>
<feature type="compositionally biased region" description="Low complexity" evidence="1">
    <location>
        <begin position="105"/>
        <end position="136"/>
    </location>
</feature>